<reference evidence="4 5" key="1">
    <citation type="submission" date="2023-12" db="EMBL/GenBank/DDBJ databases">
        <title>Genome comparison identifies genes involved in endophytic behavior of Lysinibacillus irui and provides insights into its role as a plant-growth promoting bacterium.</title>
        <authorList>
            <person name="Hilario S."/>
            <person name="Matos I."/>
            <person name="Goncalves M.F.M."/>
            <person name="Pardo C.A."/>
            <person name="Santos M.J."/>
        </authorList>
    </citation>
    <scope>NUCLEOTIDE SEQUENCE [LARGE SCALE GENOMIC DNA]</scope>
    <source>
        <strain evidence="4 5">B3</strain>
    </source>
</reference>
<evidence type="ECO:0000259" key="3">
    <source>
        <dbReference type="Pfam" id="PF13649"/>
    </source>
</evidence>
<dbReference type="EC" id="2.1.-.-" evidence="4"/>
<dbReference type="RefSeq" id="WP_322611295.1">
    <property type="nucleotide sequence ID" value="NZ_JAXLNX010000007.1"/>
</dbReference>
<dbReference type="CDD" id="cd02440">
    <property type="entry name" value="AdoMet_MTases"/>
    <property type="match status" value="1"/>
</dbReference>
<evidence type="ECO:0000313" key="4">
    <source>
        <dbReference type="EMBL" id="MEA0974997.1"/>
    </source>
</evidence>
<dbReference type="Gene3D" id="3.40.50.150">
    <property type="entry name" value="Vaccinia Virus protein VP39"/>
    <property type="match status" value="1"/>
</dbReference>
<dbReference type="PANTHER" id="PTHR43861">
    <property type="entry name" value="TRANS-ACONITATE 2-METHYLTRANSFERASE-RELATED"/>
    <property type="match status" value="1"/>
</dbReference>
<dbReference type="GO" id="GO:0032259">
    <property type="term" value="P:methylation"/>
    <property type="evidence" value="ECO:0007669"/>
    <property type="project" value="UniProtKB-KW"/>
</dbReference>
<keyword evidence="1 4" id="KW-0489">Methyltransferase</keyword>
<dbReference type="PANTHER" id="PTHR43861:SF1">
    <property type="entry name" value="TRANS-ACONITATE 2-METHYLTRANSFERASE"/>
    <property type="match status" value="1"/>
</dbReference>
<gene>
    <name evidence="4" type="ORF">U6C28_01710</name>
</gene>
<evidence type="ECO:0000256" key="2">
    <source>
        <dbReference type="ARBA" id="ARBA00022679"/>
    </source>
</evidence>
<evidence type="ECO:0000256" key="1">
    <source>
        <dbReference type="ARBA" id="ARBA00022603"/>
    </source>
</evidence>
<dbReference type="Pfam" id="PF13649">
    <property type="entry name" value="Methyltransf_25"/>
    <property type="match status" value="1"/>
</dbReference>
<dbReference type="Proteomes" id="UP001289615">
    <property type="component" value="Unassembled WGS sequence"/>
</dbReference>
<feature type="domain" description="Methyltransferase" evidence="3">
    <location>
        <begin position="70"/>
        <end position="165"/>
    </location>
</feature>
<proteinExistence type="predicted"/>
<dbReference type="SUPFAM" id="SSF53335">
    <property type="entry name" value="S-adenosyl-L-methionine-dependent methyltransferases"/>
    <property type="match status" value="1"/>
</dbReference>
<sequence length="247" mass="29034">MKERIYGKRINLDQENLVEFFKNRSQKYSERSPLAAVLYQDNNPELAIKRDKYEKSLVIPKLNFKKNDRVLDIGCGIGRWAEPLIGKVAEYNGNDLDEGLIKIARDNFSKYPYFSFECKKVQSYLDEKSNSNQKYDKIIVAGVLQYLNDNDVENVINYLINLCKKSSIIYVRSSISLKERLTLNKVWSEELQQNYSSIYRTDEEHITLLNPLFKNGFSLKVHQALYPENLNNRTETTQYIYILEKKE</sequence>
<dbReference type="InterPro" id="IPR029063">
    <property type="entry name" value="SAM-dependent_MTases_sf"/>
</dbReference>
<name>A0ABU5NG19_9BACI</name>
<dbReference type="InterPro" id="IPR041698">
    <property type="entry name" value="Methyltransf_25"/>
</dbReference>
<dbReference type="GO" id="GO:0008168">
    <property type="term" value="F:methyltransferase activity"/>
    <property type="evidence" value="ECO:0007669"/>
    <property type="project" value="UniProtKB-KW"/>
</dbReference>
<comment type="caution">
    <text evidence="4">The sequence shown here is derived from an EMBL/GenBank/DDBJ whole genome shotgun (WGS) entry which is preliminary data.</text>
</comment>
<organism evidence="4 5">
    <name type="scientific">Lysinibacillus irui</name>
    <dbReference type="NCBI Taxonomy" id="2998077"/>
    <lineage>
        <taxon>Bacteria</taxon>
        <taxon>Bacillati</taxon>
        <taxon>Bacillota</taxon>
        <taxon>Bacilli</taxon>
        <taxon>Bacillales</taxon>
        <taxon>Bacillaceae</taxon>
        <taxon>Lysinibacillus</taxon>
    </lineage>
</organism>
<accession>A0ABU5NG19</accession>
<evidence type="ECO:0000313" key="5">
    <source>
        <dbReference type="Proteomes" id="UP001289615"/>
    </source>
</evidence>
<protein>
    <submittedName>
        <fullName evidence="4">Class I SAM-dependent methyltransferase</fullName>
        <ecNumber evidence="4">2.1.-.-</ecNumber>
    </submittedName>
</protein>
<keyword evidence="5" id="KW-1185">Reference proteome</keyword>
<keyword evidence="2 4" id="KW-0808">Transferase</keyword>
<dbReference type="EMBL" id="JAXUIA010000001">
    <property type="protein sequence ID" value="MEA0974997.1"/>
    <property type="molecule type" value="Genomic_DNA"/>
</dbReference>